<dbReference type="PRINTS" id="PR00260">
    <property type="entry name" value="CHEMTRNSDUCR"/>
</dbReference>
<keyword evidence="6" id="KW-0472">Membrane</keyword>
<name>A0A6L9VYK2_9ACTN</name>
<dbReference type="Pfam" id="PF00672">
    <property type="entry name" value="HAMP"/>
    <property type="match status" value="1"/>
</dbReference>
<dbReference type="PANTHER" id="PTHR32089:SF112">
    <property type="entry name" value="LYSOZYME-LIKE PROTEIN-RELATED"/>
    <property type="match status" value="1"/>
</dbReference>
<dbReference type="InterPro" id="IPR004090">
    <property type="entry name" value="Chemotax_Me-accpt_rcpt"/>
</dbReference>
<comment type="caution">
    <text evidence="9">The sequence shown here is derived from an EMBL/GenBank/DDBJ whole genome shotgun (WGS) entry which is preliminary data.</text>
</comment>
<feature type="domain" description="Methyl-accepting transducer" evidence="7">
    <location>
        <begin position="279"/>
        <end position="501"/>
    </location>
</feature>
<dbReference type="SUPFAM" id="SSF58104">
    <property type="entry name" value="Methyl-accepting chemotaxis protein (MCP) signaling domain"/>
    <property type="match status" value="1"/>
</dbReference>
<accession>A0A6L9VYK2</accession>
<dbReference type="AlphaFoldDB" id="A0A6L9VYK2"/>
<keyword evidence="2 6" id="KW-1133">Transmembrane helix</keyword>
<proteinExistence type="inferred from homology"/>
<evidence type="ECO:0000259" key="7">
    <source>
        <dbReference type="PROSITE" id="PS50111"/>
    </source>
</evidence>
<keyword evidence="3 5" id="KW-0807">Transducer</keyword>
<evidence type="ECO:0000256" key="5">
    <source>
        <dbReference type="PROSITE-ProRule" id="PRU00284"/>
    </source>
</evidence>
<dbReference type="GO" id="GO:0004888">
    <property type="term" value="F:transmembrane signaling receptor activity"/>
    <property type="evidence" value="ECO:0007669"/>
    <property type="project" value="InterPro"/>
</dbReference>
<evidence type="ECO:0000256" key="3">
    <source>
        <dbReference type="ARBA" id="ARBA00023224"/>
    </source>
</evidence>
<evidence type="ECO:0000256" key="4">
    <source>
        <dbReference type="ARBA" id="ARBA00029447"/>
    </source>
</evidence>
<dbReference type="PANTHER" id="PTHR32089">
    <property type="entry name" value="METHYL-ACCEPTING CHEMOTAXIS PROTEIN MCPB"/>
    <property type="match status" value="1"/>
</dbReference>
<dbReference type="GO" id="GO:0007165">
    <property type="term" value="P:signal transduction"/>
    <property type="evidence" value="ECO:0007669"/>
    <property type="project" value="UniProtKB-KW"/>
</dbReference>
<feature type="domain" description="HAMP" evidence="8">
    <location>
        <begin position="215"/>
        <end position="267"/>
    </location>
</feature>
<dbReference type="Proteomes" id="UP000479241">
    <property type="component" value="Unassembled WGS sequence"/>
</dbReference>
<evidence type="ECO:0000313" key="10">
    <source>
        <dbReference type="Proteomes" id="UP000479241"/>
    </source>
</evidence>
<dbReference type="CDD" id="cd06225">
    <property type="entry name" value="HAMP"/>
    <property type="match status" value="1"/>
</dbReference>
<protein>
    <submittedName>
        <fullName evidence="9">Methyl-accepting chemotaxis protein</fullName>
    </submittedName>
</protein>
<comment type="similarity">
    <text evidence="4">Belongs to the methyl-accepting chemotaxis (MCP) protein family.</text>
</comment>
<dbReference type="SMART" id="SM00304">
    <property type="entry name" value="HAMP"/>
    <property type="match status" value="2"/>
</dbReference>
<gene>
    <name evidence="9" type="ORF">GCU60_03650</name>
</gene>
<dbReference type="Gene3D" id="1.10.287.950">
    <property type="entry name" value="Methyl-accepting chemotaxis protein"/>
    <property type="match status" value="1"/>
</dbReference>
<dbReference type="GO" id="GO:0016020">
    <property type="term" value="C:membrane"/>
    <property type="evidence" value="ECO:0007669"/>
    <property type="project" value="InterPro"/>
</dbReference>
<dbReference type="InterPro" id="IPR004089">
    <property type="entry name" value="MCPsignal_dom"/>
</dbReference>
<dbReference type="InterPro" id="IPR003660">
    <property type="entry name" value="HAMP_dom"/>
</dbReference>
<dbReference type="Pfam" id="PF00015">
    <property type="entry name" value="MCPsignal"/>
    <property type="match status" value="1"/>
</dbReference>
<dbReference type="PROSITE" id="PS50111">
    <property type="entry name" value="CHEMOTAXIS_TRANSDUC_2"/>
    <property type="match status" value="1"/>
</dbReference>
<evidence type="ECO:0000256" key="2">
    <source>
        <dbReference type="ARBA" id="ARBA00022989"/>
    </source>
</evidence>
<evidence type="ECO:0000256" key="6">
    <source>
        <dbReference type="SAM" id="Phobius"/>
    </source>
</evidence>
<evidence type="ECO:0000256" key="1">
    <source>
        <dbReference type="ARBA" id="ARBA00022692"/>
    </source>
</evidence>
<keyword evidence="1 6" id="KW-0812">Transmembrane</keyword>
<feature type="transmembrane region" description="Helical" evidence="6">
    <location>
        <begin position="194"/>
        <end position="213"/>
    </location>
</feature>
<dbReference type="EMBL" id="JAAGWG010000004">
    <property type="protein sequence ID" value="NEK84863.1"/>
    <property type="molecule type" value="Genomic_DNA"/>
</dbReference>
<dbReference type="RefSeq" id="WP_163202319.1">
    <property type="nucleotide sequence ID" value="NZ_JAAGWG010000004.1"/>
</dbReference>
<reference evidence="9 10" key="1">
    <citation type="submission" date="2019-12" db="EMBL/GenBank/DDBJ databases">
        <title>the WGS of Blastococcus saxobsidens 67B17.</title>
        <authorList>
            <person name="Jiang Z."/>
        </authorList>
    </citation>
    <scope>NUCLEOTIDE SEQUENCE [LARGE SCALE GENOMIC DNA]</scope>
    <source>
        <strain evidence="9 10">67B17</strain>
    </source>
</reference>
<dbReference type="GO" id="GO:0006935">
    <property type="term" value="P:chemotaxis"/>
    <property type="evidence" value="ECO:0007669"/>
    <property type="project" value="InterPro"/>
</dbReference>
<evidence type="ECO:0000259" key="8">
    <source>
        <dbReference type="PROSITE" id="PS50885"/>
    </source>
</evidence>
<sequence>MQHAPRSLPARFRDLRVAWKITLTVLCGLLVAAVVGTLGLVRMAALDDATAEQRDTAVALEDLETARAAFLGVRLDAYGILFAAPDGRAAEEKIAADDATLDAALERYLAAPAAADSAADLPRMIEEYRVLRAQGLLQAASAGDVAAFQAALPAVRGIGVETLEAFAAAAATQQADADAALTATHDAYTFSRSLLLGVLAVGLVVAFGAGILASRAITRPLARVRDSLRALADGDLTHDPVVDSADEPGQMAAALREAQASLSATLGTVTSTAAELTGSAAQLTTGGARLDESAKAIAGQAGDNAERAGQVSASVQTAAAGVEQMRAAIGEIAVSASQAAAVTGDAVQQAVEAAAQVDRLGESTAGIGQIVATISQVAAQTHLLALNATIEAARAGAAGAGFGVVADEVKQLAQETARASQEIAERVIAIQTESAGTAAALRQIIDVVGTMDRLQTTIAAAVEEQTATTGTMAHSIGEAADSTEEIADTATATAGTAATVTTDAAGVADASRLLQALAGRLEEQVRLFRTRA</sequence>
<organism evidence="9 10">
    <name type="scientific">Blastococcus saxobsidens</name>
    <dbReference type="NCBI Taxonomy" id="138336"/>
    <lineage>
        <taxon>Bacteria</taxon>
        <taxon>Bacillati</taxon>
        <taxon>Actinomycetota</taxon>
        <taxon>Actinomycetes</taxon>
        <taxon>Geodermatophilales</taxon>
        <taxon>Geodermatophilaceae</taxon>
        <taxon>Blastococcus</taxon>
    </lineage>
</organism>
<evidence type="ECO:0000313" key="9">
    <source>
        <dbReference type="EMBL" id="NEK84863.1"/>
    </source>
</evidence>
<dbReference type="SMART" id="SM00283">
    <property type="entry name" value="MA"/>
    <property type="match status" value="1"/>
</dbReference>
<dbReference type="PROSITE" id="PS50885">
    <property type="entry name" value="HAMP"/>
    <property type="match status" value="1"/>
</dbReference>
<feature type="transmembrane region" description="Helical" evidence="6">
    <location>
        <begin position="21"/>
        <end position="41"/>
    </location>
</feature>